<evidence type="ECO:0000256" key="2">
    <source>
        <dbReference type="ARBA" id="ARBA00023125"/>
    </source>
</evidence>
<dbReference type="InterPro" id="IPR036390">
    <property type="entry name" value="WH_DNA-bd_sf"/>
</dbReference>
<dbReference type="Gene3D" id="1.20.120.530">
    <property type="entry name" value="GntR ligand-binding domain-like"/>
    <property type="match status" value="1"/>
</dbReference>
<evidence type="ECO:0000313" key="5">
    <source>
        <dbReference type="EMBL" id="GAA4613031.1"/>
    </source>
</evidence>
<name>A0ABP8TPF5_9ACTN</name>
<evidence type="ECO:0000256" key="1">
    <source>
        <dbReference type="ARBA" id="ARBA00023015"/>
    </source>
</evidence>
<dbReference type="RefSeq" id="WP_345360823.1">
    <property type="nucleotide sequence ID" value="NZ_BAABHJ010000022.1"/>
</dbReference>
<keyword evidence="3" id="KW-0804">Transcription</keyword>
<evidence type="ECO:0000259" key="4">
    <source>
        <dbReference type="PROSITE" id="PS50949"/>
    </source>
</evidence>
<protein>
    <submittedName>
        <fullName evidence="5">GntR family transcriptional regulator</fullName>
    </submittedName>
</protein>
<dbReference type="InterPro" id="IPR036388">
    <property type="entry name" value="WH-like_DNA-bd_sf"/>
</dbReference>
<dbReference type="PANTHER" id="PTHR43537">
    <property type="entry name" value="TRANSCRIPTIONAL REGULATOR, GNTR FAMILY"/>
    <property type="match status" value="1"/>
</dbReference>
<dbReference type="SUPFAM" id="SSF46785">
    <property type="entry name" value="Winged helix' DNA-binding domain"/>
    <property type="match status" value="1"/>
</dbReference>
<dbReference type="Pfam" id="PF00392">
    <property type="entry name" value="GntR"/>
    <property type="match status" value="1"/>
</dbReference>
<accession>A0ABP8TPF5</accession>
<dbReference type="InterPro" id="IPR000524">
    <property type="entry name" value="Tscrpt_reg_HTH_GntR"/>
</dbReference>
<proteinExistence type="predicted"/>
<organism evidence="5 6">
    <name type="scientific">Actinoallomurus liliacearum</name>
    <dbReference type="NCBI Taxonomy" id="1080073"/>
    <lineage>
        <taxon>Bacteria</taxon>
        <taxon>Bacillati</taxon>
        <taxon>Actinomycetota</taxon>
        <taxon>Actinomycetes</taxon>
        <taxon>Streptosporangiales</taxon>
        <taxon>Thermomonosporaceae</taxon>
        <taxon>Actinoallomurus</taxon>
    </lineage>
</organism>
<dbReference type="SUPFAM" id="SSF48008">
    <property type="entry name" value="GntR ligand-binding domain-like"/>
    <property type="match status" value="1"/>
</dbReference>
<dbReference type="SMART" id="SM00345">
    <property type="entry name" value="HTH_GNTR"/>
    <property type="match status" value="1"/>
</dbReference>
<sequence length="225" mass="24698">MTGRARISPVRRSTLGDDVYEAIKTLVMEHTLAPGDRVNIDALARELEVSPTPVREALARLESDGLVRKRALAGYTVSPLLTKREFIDMFDMRLVLEGTSARWAAERADDATRDAIVAESEQAAPLDGPAPGDRSSYATFTTLDARFHDLVASAADNPLLRDGITRLHAHLHLHRLYFPYAKSGATGDEHRRIAAAIRAADPDAAEAAMRAHLVEGRKRHLVAFD</sequence>
<dbReference type="Gene3D" id="1.10.10.10">
    <property type="entry name" value="Winged helix-like DNA-binding domain superfamily/Winged helix DNA-binding domain"/>
    <property type="match status" value="1"/>
</dbReference>
<comment type="caution">
    <text evidence="5">The sequence shown here is derived from an EMBL/GenBank/DDBJ whole genome shotgun (WGS) entry which is preliminary data.</text>
</comment>
<dbReference type="InterPro" id="IPR008920">
    <property type="entry name" value="TF_FadR/GntR_C"/>
</dbReference>
<dbReference type="CDD" id="cd07377">
    <property type="entry name" value="WHTH_GntR"/>
    <property type="match status" value="1"/>
</dbReference>
<reference evidence="6" key="1">
    <citation type="journal article" date="2019" name="Int. J. Syst. Evol. Microbiol.">
        <title>The Global Catalogue of Microorganisms (GCM) 10K type strain sequencing project: providing services to taxonomists for standard genome sequencing and annotation.</title>
        <authorList>
            <consortium name="The Broad Institute Genomics Platform"/>
            <consortium name="The Broad Institute Genome Sequencing Center for Infectious Disease"/>
            <person name="Wu L."/>
            <person name="Ma J."/>
        </authorList>
    </citation>
    <scope>NUCLEOTIDE SEQUENCE [LARGE SCALE GENOMIC DNA]</scope>
    <source>
        <strain evidence="6">JCM 17938</strain>
    </source>
</reference>
<evidence type="ECO:0000256" key="3">
    <source>
        <dbReference type="ARBA" id="ARBA00023163"/>
    </source>
</evidence>
<dbReference type="PANTHER" id="PTHR43537:SF5">
    <property type="entry name" value="UXU OPERON TRANSCRIPTIONAL REGULATOR"/>
    <property type="match status" value="1"/>
</dbReference>
<dbReference type="EMBL" id="BAABHJ010000022">
    <property type="protein sequence ID" value="GAA4613031.1"/>
    <property type="molecule type" value="Genomic_DNA"/>
</dbReference>
<dbReference type="SMART" id="SM00895">
    <property type="entry name" value="FCD"/>
    <property type="match status" value="1"/>
</dbReference>
<keyword evidence="6" id="KW-1185">Reference proteome</keyword>
<dbReference type="PROSITE" id="PS50949">
    <property type="entry name" value="HTH_GNTR"/>
    <property type="match status" value="1"/>
</dbReference>
<dbReference type="Proteomes" id="UP001500212">
    <property type="component" value="Unassembled WGS sequence"/>
</dbReference>
<dbReference type="InterPro" id="IPR011711">
    <property type="entry name" value="GntR_C"/>
</dbReference>
<keyword evidence="2" id="KW-0238">DNA-binding</keyword>
<evidence type="ECO:0000313" key="6">
    <source>
        <dbReference type="Proteomes" id="UP001500212"/>
    </source>
</evidence>
<keyword evidence="1" id="KW-0805">Transcription regulation</keyword>
<gene>
    <name evidence="5" type="ORF">GCM10023195_56220</name>
</gene>
<dbReference type="Pfam" id="PF07729">
    <property type="entry name" value="FCD"/>
    <property type="match status" value="1"/>
</dbReference>
<feature type="domain" description="HTH gntR-type" evidence="4">
    <location>
        <begin position="13"/>
        <end position="80"/>
    </location>
</feature>